<feature type="compositionally biased region" description="Polar residues" evidence="1">
    <location>
        <begin position="264"/>
        <end position="277"/>
    </location>
</feature>
<sequence length="604" mass="68386">MQYHQGIEHSGDSADSGFLDFCGVTCRSDLKHLEEIWHVHDTAPELPGWFNSLLEDYDEGSDIEFPASPSTRPRVDAILSLTLASIKAKVQSTGLELGSTLSPSDIAERLDSLFWGHQQAIFLPDSFEREGNVLECVADYILWYGDQHKLETNLIVARADTRIDAFDDERYLPVLAAMSTIQYNRGQAGGSKETYGILTDGVKWIFLHLNETNEYCLLELSWTQGHEHAILCQLGKIFNKAVSITVFIEGNESEQSLKSESRRNTLIQEQSESSGSEHNFDNEDIPAVALDFKALKMEWFNKLEKKAKDLSARIKDQSIRDEFKEAFQLARVESRKGNKTTLPTIAVTEIKPKHVETIFDLVRETDRGSIWHLKPEERRNVPDHLRAMLVDYALALGDTNDDEAAIRARVDAILLTTLAAKKRQEFGQYGEGKGKGKRTSTQSQGSFKSLHWKFEKSIKFPWRYKGKPHLISGRVDYTLWYGSPEEAETNMVVVEAKKYGDTSTGEHQALCYMGMIHHARKKAGRSSTPIYGIATDSFNWQFIRLDAQGRVSTRWFSWLEGHQVEIISHVHKIMSHAAMLSPISTNVLGRQHTVETQTGLSFED</sequence>
<accession>A0ABR4IC82</accession>
<dbReference type="EMBL" id="JBFXLS010000037">
    <property type="protein sequence ID" value="KAL2825326.1"/>
    <property type="molecule type" value="Genomic_DNA"/>
</dbReference>
<evidence type="ECO:0000313" key="3">
    <source>
        <dbReference type="Proteomes" id="UP001610335"/>
    </source>
</evidence>
<keyword evidence="3" id="KW-1185">Reference proteome</keyword>
<comment type="caution">
    <text evidence="2">The sequence shown here is derived from an EMBL/GenBank/DDBJ whole genome shotgun (WGS) entry which is preliminary data.</text>
</comment>
<evidence type="ECO:0000313" key="2">
    <source>
        <dbReference type="EMBL" id="KAL2825326.1"/>
    </source>
</evidence>
<dbReference type="Proteomes" id="UP001610335">
    <property type="component" value="Unassembled WGS sequence"/>
</dbReference>
<proteinExistence type="predicted"/>
<organism evidence="2 3">
    <name type="scientific">Aspergillus cavernicola</name>
    <dbReference type="NCBI Taxonomy" id="176166"/>
    <lineage>
        <taxon>Eukaryota</taxon>
        <taxon>Fungi</taxon>
        <taxon>Dikarya</taxon>
        <taxon>Ascomycota</taxon>
        <taxon>Pezizomycotina</taxon>
        <taxon>Eurotiomycetes</taxon>
        <taxon>Eurotiomycetidae</taxon>
        <taxon>Eurotiales</taxon>
        <taxon>Aspergillaceae</taxon>
        <taxon>Aspergillus</taxon>
        <taxon>Aspergillus subgen. Nidulantes</taxon>
    </lineage>
</organism>
<feature type="region of interest" description="Disordered" evidence="1">
    <location>
        <begin position="258"/>
        <end position="280"/>
    </location>
</feature>
<protein>
    <recommendedName>
        <fullName evidence="4">PD-(D/E)XK endonuclease-like domain-containing protein</fullName>
    </recommendedName>
</protein>
<gene>
    <name evidence="2" type="ORF">BDW59DRAFT_161803</name>
</gene>
<reference evidence="2 3" key="1">
    <citation type="submission" date="2024-07" db="EMBL/GenBank/DDBJ databases">
        <title>Section-level genome sequencing and comparative genomics of Aspergillus sections Usti and Cavernicolus.</title>
        <authorList>
            <consortium name="Lawrence Berkeley National Laboratory"/>
            <person name="Nybo J.L."/>
            <person name="Vesth T.C."/>
            <person name="Theobald S."/>
            <person name="Frisvad J.C."/>
            <person name="Larsen T.O."/>
            <person name="Kjaerboelling I."/>
            <person name="Rothschild-Mancinelli K."/>
            <person name="Lyhne E.K."/>
            <person name="Kogle M.E."/>
            <person name="Barry K."/>
            <person name="Clum A."/>
            <person name="Na H."/>
            <person name="Ledsgaard L."/>
            <person name="Lin J."/>
            <person name="Lipzen A."/>
            <person name="Kuo A."/>
            <person name="Riley R."/>
            <person name="Mondo S."/>
            <person name="LaButti K."/>
            <person name="Haridas S."/>
            <person name="Pangalinan J."/>
            <person name="Salamov A.A."/>
            <person name="Simmons B.A."/>
            <person name="Magnuson J.K."/>
            <person name="Chen J."/>
            <person name="Drula E."/>
            <person name="Henrissat B."/>
            <person name="Wiebenga A."/>
            <person name="Lubbers R.J."/>
            <person name="Gomes A.C."/>
            <person name="Makela M.R."/>
            <person name="Stajich J."/>
            <person name="Grigoriev I.V."/>
            <person name="Mortensen U.H."/>
            <person name="De vries R.P."/>
            <person name="Baker S.E."/>
            <person name="Andersen M.R."/>
        </authorList>
    </citation>
    <scope>NUCLEOTIDE SEQUENCE [LARGE SCALE GENOMIC DNA]</scope>
    <source>
        <strain evidence="2 3">CBS 600.67</strain>
    </source>
</reference>
<evidence type="ECO:0008006" key="4">
    <source>
        <dbReference type="Google" id="ProtNLM"/>
    </source>
</evidence>
<name>A0ABR4IC82_9EURO</name>
<evidence type="ECO:0000256" key="1">
    <source>
        <dbReference type="SAM" id="MobiDB-lite"/>
    </source>
</evidence>